<evidence type="ECO:0000256" key="1">
    <source>
        <dbReference type="SAM" id="Phobius"/>
    </source>
</evidence>
<reference evidence="2 3" key="1">
    <citation type="submission" date="2020-08" db="EMBL/GenBank/DDBJ databases">
        <title>Genomic Encyclopedia of Type Strains, Phase IV (KMG-IV): sequencing the most valuable type-strain genomes for metagenomic binning, comparative biology and taxonomic classification.</title>
        <authorList>
            <person name="Goeker M."/>
        </authorList>
    </citation>
    <scope>NUCLEOTIDE SEQUENCE [LARGE SCALE GENOMIC DNA]</scope>
    <source>
        <strain evidence="2 3">DSM 100021</strain>
    </source>
</reference>
<accession>A0A7W6HPZ6</accession>
<keyword evidence="1" id="KW-1133">Transmembrane helix</keyword>
<dbReference type="Proteomes" id="UP000544107">
    <property type="component" value="Unassembled WGS sequence"/>
</dbReference>
<dbReference type="EMBL" id="JACIED010000003">
    <property type="protein sequence ID" value="MBB4008832.1"/>
    <property type="molecule type" value="Genomic_DNA"/>
</dbReference>
<sequence>MTTFEQIYTLMPLGLLVVAGGLLAYKKWQHSQTHH</sequence>
<dbReference type="AlphaFoldDB" id="A0A7W6HPZ6"/>
<keyword evidence="1" id="KW-0812">Transmembrane</keyword>
<feature type="transmembrane region" description="Helical" evidence="1">
    <location>
        <begin position="6"/>
        <end position="25"/>
    </location>
</feature>
<evidence type="ECO:0000313" key="2">
    <source>
        <dbReference type="EMBL" id="MBB4008832.1"/>
    </source>
</evidence>
<name>A0A7W6HPZ6_9HYPH</name>
<gene>
    <name evidence="2" type="ORF">GGQ71_003112</name>
</gene>
<protein>
    <submittedName>
        <fullName evidence="2">Uncharacterized protein</fullName>
    </submittedName>
</protein>
<organism evidence="2 3">
    <name type="scientific">Allorhizobium taibaishanense</name>
    <dbReference type="NCBI Taxonomy" id="887144"/>
    <lineage>
        <taxon>Bacteria</taxon>
        <taxon>Pseudomonadati</taxon>
        <taxon>Pseudomonadota</taxon>
        <taxon>Alphaproteobacteria</taxon>
        <taxon>Hyphomicrobiales</taxon>
        <taxon>Rhizobiaceae</taxon>
        <taxon>Rhizobium/Agrobacterium group</taxon>
        <taxon>Allorhizobium</taxon>
    </lineage>
</organism>
<keyword evidence="1" id="KW-0472">Membrane</keyword>
<proteinExistence type="predicted"/>
<evidence type="ECO:0000313" key="3">
    <source>
        <dbReference type="Proteomes" id="UP000544107"/>
    </source>
</evidence>
<comment type="caution">
    <text evidence="2">The sequence shown here is derived from an EMBL/GenBank/DDBJ whole genome shotgun (WGS) entry which is preliminary data.</text>
</comment>